<dbReference type="AlphaFoldDB" id="A0A226DVX8"/>
<feature type="transmembrane region" description="Helical" evidence="1">
    <location>
        <begin position="221"/>
        <end position="242"/>
    </location>
</feature>
<name>A0A226DVX8_FOLCA</name>
<accession>A0A226DVX8</accession>
<sequence>MIDLVNDRPCQRCYDIRFCGFIPSNLFMVEQALDRFLLPNIFSNSSSFYLCFMTQCIIGVCILPIIGFAFGIIRSCMPSAVTSLMDQEFNTWDDGGQIWIVFQTGLSILMGYIAGQLSANVVFAVGIVLVYPIVVKLIILESIARIWGAVMFGYLAALLAVNIVFAIAVVLVYPTVVKLLILESMNRNLEIETQNTSAYLGTYRTLQILSTMHNSVLSQPLMPALVGGVTVCQSFALCIIIAPTSEVPIPIFLLFSQIALNMFVVIIVPFKMMSGPLVKSMKLLKSLERMNGKSSVKQFVKSCPPSKLNLGDGKFFDKATSLVILSKSVDLLIYFLLI</sequence>
<keyword evidence="3" id="KW-1185">Reference proteome</keyword>
<feature type="transmembrane region" description="Helical" evidence="1">
    <location>
        <begin position="121"/>
        <end position="140"/>
    </location>
</feature>
<keyword evidence="1" id="KW-0472">Membrane</keyword>
<evidence type="ECO:0000256" key="1">
    <source>
        <dbReference type="SAM" id="Phobius"/>
    </source>
</evidence>
<keyword evidence="1" id="KW-1133">Transmembrane helix</keyword>
<dbReference type="Proteomes" id="UP000198287">
    <property type="component" value="Unassembled WGS sequence"/>
</dbReference>
<feature type="transmembrane region" description="Helical" evidence="1">
    <location>
        <begin position="152"/>
        <end position="176"/>
    </location>
</feature>
<feature type="transmembrane region" description="Helical" evidence="1">
    <location>
        <begin position="47"/>
        <end position="73"/>
    </location>
</feature>
<proteinExistence type="predicted"/>
<gene>
    <name evidence="2" type="ORF">Fcan01_15556</name>
</gene>
<comment type="caution">
    <text evidence="2">The sequence shown here is derived from an EMBL/GenBank/DDBJ whole genome shotgun (WGS) entry which is preliminary data.</text>
</comment>
<evidence type="ECO:0000313" key="3">
    <source>
        <dbReference type="Proteomes" id="UP000198287"/>
    </source>
</evidence>
<protein>
    <submittedName>
        <fullName evidence="2">Uncharacterized protein</fullName>
    </submittedName>
</protein>
<evidence type="ECO:0000313" key="2">
    <source>
        <dbReference type="EMBL" id="OXA49635.1"/>
    </source>
</evidence>
<keyword evidence="1" id="KW-0812">Transmembrane</keyword>
<dbReference type="EMBL" id="LNIX01000010">
    <property type="protein sequence ID" value="OXA49635.1"/>
    <property type="molecule type" value="Genomic_DNA"/>
</dbReference>
<feature type="transmembrane region" description="Helical" evidence="1">
    <location>
        <begin position="249"/>
        <end position="270"/>
    </location>
</feature>
<feature type="transmembrane region" description="Helical" evidence="1">
    <location>
        <begin position="94"/>
        <end position="115"/>
    </location>
</feature>
<organism evidence="2 3">
    <name type="scientific">Folsomia candida</name>
    <name type="common">Springtail</name>
    <dbReference type="NCBI Taxonomy" id="158441"/>
    <lineage>
        <taxon>Eukaryota</taxon>
        <taxon>Metazoa</taxon>
        <taxon>Ecdysozoa</taxon>
        <taxon>Arthropoda</taxon>
        <taxon>Hexapoda</taxon>
        <taxon>Collembola</taxon>
        <taxon>Entomobryomorpha</taxon>
        <taxon>Isotomoidea</taxon>
        <taxon>Isotomidae</taxon>
        <taxon>Proisotominae</taxon>
        <taxon>Folsomia</taxon>
    </lineage>
</organism>
<reference evidence="2 3" key="1">
    <citation type="submission" date="2015-12" db="EMBL/GenBank/DDBJ databases">
        <title>The genome of Folsomia candida.</title>
        <authorList>
            <person name="Faddeeva A."/>
            <person name="Derks M.F."/>
            <person name="Anvar Y."/>
            <person name="Smit S."/>
            <person name="Van Straalen N."/>
            <person name="Roelofs D."/>
        </authorList>
    </citation>
    <scope>NUCLEOTIDE SEQUENCE [LARGE SCALE GENOMIC DNA]</scope>
    <source>
        <strain evidence="2 3">VU population</strain>
        <tissue evidence="2">Whole body</tissue>
    </source>
</reference>